<dbReference type="CDD" id="cd02801">
    <property type="entry name" value="DUS_like_FMN"/>
    <property type="match status" value="1"/>
</dbReference>
<evidence type="ECO:0000256" key="1">
    <source>
        <dbReference type="ARBA" id="ARBA00001917"/>
    </source>
</evidence>
<dbReference type="InterPro" id="IPR004652">
    <property type="entry name" value="DusB-like"/>
</dbReference>
<sequence length="373" mass="40641">MVHQRRPADDPNAIAAVREQICRLPPLRYGALTLASRYVLSPLAGFTNLSFRRIVRGLGGVGLATTDLVNARGLLDGSPRSLALIETCPEDRPFAVQIFGGEAAVLRDCAQFLEARGVDAIDLNMGCPVNRITRCGAGASLMRCVDETVALVQTLVEAVRVPVTVKMRLGWDDAHITAPQLARACEQVGVAAVTIHGRTRAQGFSGQVNRAGIRQVVEAVERIPVLGNGDIRTIADGARMFAETGCQGISIGRGALANPWIFRQFVEWETTGAWGPAGSFTDRLALLRRQFQYLAEQHGVERAIPLFRKMAHWYLKAMAIPARLRHRFQVAATLAEWEAALAEIVAHGPLHGDRTGELPQMQIPVPSGPVERW</sequence>
<keyword evidence="4 12" id="KW-0285">Flavoprotein</keyword>
<dbReference type="GO" id="GO:0050660">
    <property type="term" value="F:flavin adenine dinucleotide binding"/>
    <property type="evidence" value="ECO:0007669"/>
    <property type="project" value="InterPro"/>
</dbReference>
<dbReference type="GO" id="GO:0000049">
    <property type="term" value="F:tRNA binding"/>
    <property type="evidence" value="ECO:0007669"/>
    <property type="project" value="UniProtKB-KW"/>
</dbReference>
<evidence type="ECO:0000256" key="5">
    <source>
        <dbReference type="ARBA" id="ARBA00022643"/>
    </source>
</evidence>
<dbReference type="InterPro" id="IPR024036">
    <property type="entry name" value="tRNA-dHydroUridine_Synthase_C"/>
</dbReference>
<feature type="binding site" evidence="14">
    <location>
        <begin position="252"/>
        <end position="253"/>
    </location>
    <ligand>
        <name>FMN</name>
        <dbReference type="ChEBI" id="CHEBI:58210"/>
    </ligand>
</feature>
<organism evidence="16">
    <name type="scientific">Schlesneria paludicola</name>
    <dbReference type="NCBI Taxonomy" id="360056"/>
    <lineage>
        <taxon>Bacteria</taxon>
        <taxon>Pseudomonadati</taxon>
        <taxon>Planctomycetota</taxon>
        <taxon>Planctomycetia</taxon>
        <taxon>Planctomycetales</taxon>
        <taxon>Planctomycetaceae</taxon>
        <taxon>Schlesneria</taxon>
    </lineage>
</organism>
<keyword evidence="5 12" id="KW-0288">FMN</keyword>
<keyword evidence="8" id="KW-0694">RNA-binding</keyword>
<evidence type="ECO:0000256" key="2">
    <source>
        <dbReference type="ARBA" id="ARBA00002790"/>
    </source>
</evidence>
<dbReference type="SUPFAM" id="SSF51395">
    <property type="entry name" value="FMN-linked oxidoreductases"/>
    <property type="match status" value="1"/>
</dbReference>
<evidence type="ECO:0000256" key="9">
    <source>
        <dbReference type="ARBA" id="ARBA00023002"/>
    </source>
</evidence>
<keyword evidence="9 12" id="KW-0560">Oxidoreductase</keyword>
<proteinExistence type="inferred from homology"/>
<dbReference type="PIRSF" id="PIRSF006621">
    <property type="entry name" value="Dus"/>
    <property type="match status" value="1"/>
</dbReference>
<evidence type="ECO:0000256" key="7">
    <source>
        <dbReference type="ARBA" id="ARBA00022857"/>
    </source>
</evidence>
<feature type="domain" description="DUS-like FMN-binding" evidence="15">
    <location>
        <begin position="40"/>
        <end position="341"/>
    </location>
</feature>
<evidence type="ECO:0000256" key="14">
    <source>
        <dbReference type="PIRSR" id="PIRSR006621-2"/>
    </source>
</evidence>
<dbReference type="PANTHER" id="PTHR45846">
    <property type="entry name" value="TRNA-DIHYDROURIDINE(47) SYNTHASE [NAD(P)(+)]-LIKE"/>
    <property type="match status" value="1"/>
</dbReference>
<dbReference type="InterPro" id="IPR035587">
    <property type="entry name" value="DUS-like_FMN-bd"/>
</dbReference>
<feature type="active site" description="Proton donor" evidence="13">
    <location>
        <position position="127"/>
    </location>
</feature>
<evidence type="ECO:0000313" key="16">
    <source>
        <dbReference type="EMBL" id="HGT41262.1"/>
    </source>
</evidence>
<dbReference type="NCBIfam" id="TIGR00737">
    <property type="entry name" value="nifR3_yhdG"/>
    <property type="match status" value="1"/>
</dbReference>
<evidence type="ECO:0000256" key="12">
    <source>
        <dbReference type="PIRNR" id="PIRNR006621"/>
    </source>
</evidence>
<dbReference type="InterPro" id="IPR001269">
    <property type="entry name" value="DUS_fam"/>
</dbReference>
<evidence type="ECO:0000256" key="10">
    <source>
        <dbReference type="ARBA" id="ARBA00048205"/>
    </source>
</evidence>
<gene>
    <name evidence="16" type="primary">dusB</name>
    <name evidence="16" type="ORF">ENS64_18595</name>
</gene>
<evidence type="ECO:0000256" key="3">
    <source>
        <dbReference type="ARBA" id="ARBA00022555"/>
    </source>
</evidence>
<reference evidence="16" key="1">
    <citation type="journal article" date="2020" name="mSystems">
        <title>Genome- and Community-Level Interaction Insights into Carbon Utilization and Element Cycling Functions of Hydrothermarchaeota in Hydrothermal Sediment.</title>
        <authorList>
            <person name="Zhou Z."/>
            <person name="Liu Y."/>
            <person name="Xu W."/>
            <person name="Pan J."/>
            <person name="Luo Z.H."/>
            <person name="Li M."/>
        </authorList>
    </citation>
    <scope>NUCLEOTIDE SEQUENCE [LARGE SCALE GENOMIC DNA]</scope>
    <source>
        <strain evidence="16">SpSt-508</strain>
    </source>
</reference>
<evidence type="ECO:0000256" key="4">
    <source>
        <dbReference type="ARBA" id="ARBA00022630"/>
    </source>
</evidence>
<comment type="catalytic activity">
    <reaction evidence="10">
        <text>a 5,6-dihydrouridine in tRNA + NADP(+) = a uridine in tRNA + NADPH + H(+)</text>
        <dbReference type="Rhea" id="RHEA:23624"/>
        <dbReference type="Rhea" id="RHEA-COMP:13339"/>
        <dbReference type="Rhea" id="RHEA-COMP:13887"/>
        <dbReference type="ChEBI" id="CHEBI:15378"/>
        <dbReference type="ChEBI" id="CHEBI:57783"/>
        <dbReference type="ChEBI" id="CHEBI:58349"/>
        <dbReference type="ChEBI" id="CHEBI:65315"/>
        <dbReference type="ChEBI" id="CHEBI:74443"/>
    </reaction>
</comment>
<keyword evidence="14" id="KW-0547">Nucleotide-binding</keyword>
<evidence type="ECO:0000256" key="8">
    <source>
        <dbReference type="ARBA" id="ARBA00022884"/>
    </source>
</evidence>
<dbReference type="PANTHER" id="PTHR45846:SF1">
    <property type="entry name" value="TRNA-DIHYDROURIDINE(47) SYNTHASE [NAD(P)(+)]-LIKE"/>
    <property type="match status" value="1"/>
</dbReference>
<dbReference type="AlphaFoldDB" id="A0A7C4LN48"/>
<dbReference type="EC" id="1.3.1.-" evidence="12"/>
<dbReference type="EMBL" id="DSVQ01000019">
    <property type="protein sequence ID" value="HGT41262.1"/>
    <property type="molecule type" value="Genomic_DNA"/>
</dbReference>
<evidence type="ECO:0000259" key="15">
    <source>
        <dbReference type="Pfam" id="PF01207"/>
    </source>
</evidence>
<evidence type="ECO:0000256" key="11">
    <source>
        <dbReference type="ARBA" id="ARBA00048802"/>
    </source>
</evidence>
<dbReference type="GO" id="GO:0017150">
    <property type="term" value="F:tRNA dihydrouridine synthase activity"/>
    <property type="evidence" value="ECO:0007669"/>
    <property type="project" value="InterPro"/>
</dbReference>
<comment type="cofactor">
    <cofactor evidence="1 12 14">
        <name>FMN</name>
        <dbReference type="ChEBI" id="CHEBI:58210"/>
    </cofactor>
</comment>
<feature type="binding site" evidence="14">
    <location>
        <position position="166"/>
    </location>
    <ligand>
        <name>FMN</name>
        <dbReference type="ChEBI" id="CHEBI:58210"/>
    </ligand>
</feature>
<name>A0A7C4LN48_9PLAN</name>
<keyword evidence="6 12" id="KW-0819">tRNA processing</keyword>
<comment type="similarity">
    <text evidence="12">Belongs to the dus family.</text>
</comment>
<keyword evidence="3" id="KW-0820">tRNA-binding</keyword>
<dbReference type="Gene3D" id="1.10.1200.80">
    <property type="entry name" value="Putative flavin oxidoreducatase, domain 2"/>
    <property type="match status" value="1"/>
</dbReference>
<protein>
    <recommendedName>
        <fullName evidence="12">tRNA-dihydrouridine synthase</fullName>
        <ecNumber evidence="12">1.3.1.-</ecNumber>
    </recommendedName>
</protein>
<feature type="binding site" evidence="14">
    <location>
        <position position="196"/>
    </location>
    <ligand>
        <name>FMN</name>
        <dbReference type="ChEBI" id="CHEBI:58210"/>
    </ligand>
</feature>
<keyword evidence="7" id="KW-0521">NADP</keyword>
<evidence type="ECO:0000256" key="6">
    <source>
        <dbReference type="ARBA" id="ARBA00022694"/>
    </source>
</evidence>
<feature type="binding site" evidence="14">
    <location>
        <position position="97"/>
    </location>
    <ligand>
        <name>FMN</name>
        <dbReference type="ChEBI" id="CHEBI:58210"/>
    </ligand>
</feature>
<dbReference type="InterPro" id="IPR018517">
    <property type="entry name" value="tRNA_hU_synthase_CS"/>
</dbReference>
<dbReference type="Gene3D" id="3.20.20.70">
    <property type="entry name" value="Aldolase class I"/>
    <property type="match status" value="1"/>
</dbReference>
<dbReference type="Pfam" id="PF01207">
    <property type="entry name" value="Dus"/>
    <property type="match status" value="1"/>
</dbReference>
<dbReference type="InterPro" id="IPR013785">
    <property type="entry name" value="Aldolase_TIM"/>
</dbReference>
<dbReference type="PROSITE" id="PS01136">
    <property type="entry name" value="UPF0034"/>
    <property type="match status" value="1"/>
</dbReference>
<evidence type="ECO:0000256" key="13">
    <source>
        <dbReference type="PIRSR" id="PIRSR006621-1"/>
    </source>
</evidence>
<comment type="caution">
    <text evidence="16">The sequence shown here is derived from an EMBL/GenBank/DDBJ whole genome shotgun (WGS) entry which is preliminary data.</text>
</comment>
<comment type="catalytic activity">
    <reaction evidence="11">
        <text>a 5,6-dihydrouridine in tRNA + NAD(+) = a uridine in tRNA + NADH + H(+)</text>
        <dbReference type="Rhea" id="RHEA:54452"/>
        <dbReference type="Rhea" id="RHEA-COMP:13339"/>
        <dbReference type="Rhea" id="RHEA-COMP:13887"/>
        <dbReference type="ChEBI" id="CHEBI:15378"/>
        <dbReference type="ChEBI" id="CHEBI:57540"/>
        <dbReference type="ChEBI" id="CHEBI:57945"/>
        <dbReference type="ChEBI" id="CHEBI:65315"/>
        <dbReference type="ChEBI" id="CHEBI:74443"/>
    </reaction>
</comment>
<accession>A0A7C4LN48</accession>
<comment type="function">
    <text evidence="2 12">Catalyzes the synthesis of 5,6-dihydrouridine (D), a modified base found in the D-loop of most tRNAs, via the reduction of the C5-C6 double bond in target uridines.</text>
</comment>